<keyword evidence="1" id="KW-0175">Coiled coil</keyword>
<dbReference type="InterPro" id="IPR000048">
    <property type="entry name" value="IQ_motif_EF-hand-BS"/>
</dbReference>
<evidence type="ECO:0000256" key="2">
    <source>
        <dbReference type="SAM" id="MobiDB-lite"/>
    </source>
</evidence>
<name>A0A0S4J1R4_BODSA</name>
<dbReference type="VEuPathDB" id="TriTrypDB:BSAL_86890"/>
<evidence type="ECO:0000313" key="3">
    <source>
        <dbReference type="EMBL" id="CUG82007.1"/>
    </source>
</evidence>
<accession>A0A0S4J1R4</accession>
<dbReference type="Proteomes" id="UP000051952">
    <property type="component" value="Unassembled WGS sequence"/>
</dbReference>
<proteinExistence type="predicted"/>
<dbReference type="AlphaFoldDB" id="A0A0S4J1R4"/>
<organism evidence="3 4">
    <name type="scientific">Bodo saltans</name>
    <name type="common">Flagellated protozoan</name>
    <dbReference type="NCBI Taxonomy" id="75058"/>
    <lineage>
        <taxon>Eukaryota</taxon>
        <taxon>Discoba</taxon>
        <taxon>Euglenozoa</taxon>
        <taxon>Kinetoplastea</taxon>
        <taxon>Metakinetoplastina</taxon>
        <taxon>Eubodonida</taxon>
        <taxon>Bodonidae</taxon>
        <taxon>Bodo</taxon>
    </lineage>
</organism>
<gene>
    <name evidence="3" type="ORF">BSAL_86890</name>
</gene>
<sequence>MRQFASHTDTIAEGFHSMVGTSSASSVVAAPHQRSRKTHISDTNSVATSTAHTRRQDDPGATWALARRLVREYTPIVVVLQCFFRKTLARMMLTRLRYEKKTRDVYLQAWKYNSKRLRMFREQCTNKGRDAFMTALRRSQERREQERRRREELARQHRLLREKSATLIQSMWRMFTTQQDFLEARDKHAQFREEANTAEFIVNGIVGIQRLVRHFLWMCKWSRVMRIREYYSARMIQMKWRKVLRRREELEAMYRHAHRVAEAAFKIQVWYRALSASKKFREEYDSDDDE</sequence>
<reference evidence="4" key="1">
    <citation type="submission" date="2015-09" db="EMBL/GenBank/DDBJ databases">
        <authorList>
            <consortium name="Pathogen Informatics"/>
        </authorList>
    </citation>
    <scope>NUCLEOTIDE SEQUENCE [LARGE SCALE GENOMIC DNA]</scope>
    <source>
        <strain evidence="4">Lake Konstanz</strain>
    </source>
</reference>
<evidence type="ECO:0000313" key="4">
    <source>
        <dbReference type="Proteomes" id="UP000051952"/>
    </source>
</evidence>
<evidence type="ECO:0000256" key="1">
    <source>
        <dbReference type="SAM" id="Coils"/>
    </source>
</evidence>
<protein>
    <submittedName>
        <fullName evidence="3">IQ calmodulin-binding protein, putative</fullName>
    </submittedName>
</protein>
<keyword evidence="4" id="KW-1185">Reference proteome</keyword>
<feature type="compositionally biased region" description="Polar residues" evidence="2">
    <location>
        <begin position="41"/>
        <end position="51"/>
    </location>
</feature>
<dbReference type="EMBL" id="CYKH01001075">
    <property type="protein sequence ID" value="CUG82007.1"/>
    <property type="molecule type" value="Genomic_DNA"/>
</dbReference>
<feature type="coiled-coil region" evidence="1">
    <location>
        <begin position="136"/>
        <end position="163"/>
    </location>
</feature>
<dbReference type="PROSITE" id="PS50096">
    <property type="entry name" value="IQ"/>
    <property type="match status" value="1"/>
</dbReference>
<dbReference type="Pfam" id="PF00612">
    <property type="entry name" value="IQ"/>
    <property type="match status" value="1"/>
</dbReference>
<feature type="region of interest" description="Disordered" evidence="2">
    <location>
        <begin position="26"/>
        <end position="58"/>
    </location>
</feature>